<evidence type="ECO:0000313" key="1">
    <source>
        <dbReference type="EMBL" id="QTA93654.1"/>
    </source>
</evidence>
<proteinExistence type="predicted"/>
<dbReference type="AlphaFoldDB" id="A0A975BZN9"/>
<dbReference type="KEGG" id="dmm:dnm_097580"/>
<accession>A0A975BZN9</accession>
<dbReference type="EMBL" id="CP061800">
    <property type="protein sequence ID" value="QTA93654.1"/>
    <property type="molecule type" value="Genomic_DNA"/>
</dbReference>
<protein>
    <submittedName>
        <fullName evidence="1">Uncharacterized protein</fullName>
    </submittedName>
</protein>
<name>A0A975BZN9_9BACT</name>
<evidence type="ECO:0000313" key="2">
    <source>
        <dbReference type="Proteomes" id="UP000663722"/>
    </source>
</evidence>
<organism evidence="1 2">
    <name type="scientific">Desulfonema magnum</name>
    <dbReference type="NCBI Taxonomy" id="45655"/>
    <lineage>
        <taxon>Bacteria</taxon>
        <taxon>Pseudomonadati</taxon>
        <taxon>Thermodesulfobacteriota</taxon>
        <taxon>Desulfobacteria</taxon>
        <taxon>Desulfobacterales</taxon>
        <taxon>Desulfococcaceae</taxon>
        <taxon>Desulfonema</taxon>
    </lineage>
</organism>
<keyword evidence="2" id="KW-1185">Reference proteome</keyword>
<dbReference type="Proteomes" id="UP000663722">
    <property type="component" value="Chromosome"/>
</dbReference>
<sequence length="61" mass="6973">MSFIAKFKDMRNFENLSGFHAENFCHGRIIYQALSEIEITQGKISSCDKKGFFPIISVIIT</sequence>
<gene>
    <name evidence="1" type="ORF">dnm_097580</name>
</gene>
<reference evidence="1" key="1">
    <citation type="journal article" date="2021" name="Microb. Physiol.">
        <title>Proteogenomic Insights into the Physiology of Marine, Sulfate-Reducing, Filamentous Desulfonema limicola and Desulfonema magnum.</title>
        <authorList>
            <person name="Schnaars V."/>
            <person name="Wohlbrand L."/>
            <person name="Scheve S."/>
            <person name="Hinrichs C."/>
            <person name="Reinhardt R."/>
            <person name="Rabus R."/>
        </authorList>
    </citation>
    <scope>NUCLEOTIDE SEQUENCE</scope>
    <source>
        <strain evidence="1">4be13</strain>
    </source>
</reference>